<dbReference type="Proteomes" id="UP000027195">
    <property type="component" value="Unassembled WGS sequence"/>
</dbReference>
<keyword evidence="1" id="KW-0472">Membrane</keyword>
<keyword evidence="1" id="KW-1133">Transmembrane helix</keyword>
<protein>
    <submittedName>
        <fullName evidence="2">Uncharacterized protein</fullName>
    </submittedName>
</protein>
<keyword evidence="3" id="KW-1185">Reference proteome</keyword>
<dbReference type="EMBL" id="KL198029">
    <property type="protein sequence ID" value="KDQ16050.1"/>
    <property type="molecule type" value="Genomic_DNA"/>
</dbReference>
<name>A0A067MMU6_BOTB1</name>
<evidence type="ECO:0000256" key="1">
    <source>
        <dbReference type="SAM" id="Phobius"/>
    </source>
</evidence>
<dbReference type="InParanoid" id="A0A067MMU6"/>
<dbReference type="AlphaFoldDB" id="A0A067MMU6"/>
<reference evidence="3" key="1">
    <citation type="journal article" date="2014" name="Proc. Natl. Acad. Sci. U.S.A.">
        <title>Extensive sampling of basidiomycete genomes demonstrates inadequacy of the white-rot/brown-rot paradigm for wood decay fungi.</title>
        <authorList>
            <person name="Riley R."/>
            <person name="Salamov A.A."/>
            <person name="Brown D.W."/>
            <person name="Nagy L.G."/>
            <person name="Floudas D."/>
            <person name="Held B.W."/>
            <person name="Levasseur A."/>
            <person name="Lombard V."/>
            <person name="Morin E."/>
            <person name="Otillar R."/>
            <person name="Lindquist E.A."/>
            <person name="Sun H."/>
            <person name="LaButti K.M."/>
            <person name="Schmutz J."/>
            <person name="Jabbour D."/>
            <person name="Luo H."/>
            <person name="Baker S.E."/>
            <person name="Pisabarro A.G."/>
            <person name="Walton J.D."/>
            <person name="Blanchette R.A."/>
            <person name="Henrissat B."/>
            <person name="Martin F."/>
            <person name="Cullen D."/>
            <person name="Hibbett D.S."/>
            <person name="Grigoriev I.V."/>
        </authorList>
    </citation>
    <scope>NUCLEOTIDE SEQUENCE [LARGE SCALE GENOMIC DNA]</scope>
    <source>
        <strain evidence="3">FD-172 SS1</strain>
    </source>
</reference>
<gene>
    <name evidence="2" type="ORF">BOTBODRAFT_266527</name>
</gene>
<evidence type="ECO:0000313" key="3">
    <source>
        <dbReference type="Proteomes" id="UP000027195"/>
    </source>
</evidence>
<evidence type="ECO:0000313" key="2">
    <source>
        <dbReference type="EMBL" id="KDQ16050.1"/>
    </source>
</evidence>
<dbReference type="HOGENOM" id="CLU_2222812_0_0_1"/>
<proteinExistence type="predicted"/>
<feature type="transmembrane region" description="Helical" evidence="1">
    <location>
        <begin position="36"/>
        <end position="55"/>
    </location>
</feature>
<sequence length="106" mass="12243">MIYGTLVHETPAYYQRRLDSARQIVTLIRAMENEDFLCLPLLFGLCWIIACDVLIAEQKRLRRLSIPESECTQAELDSTLDAMARMGVFYPTMKIEVRNVTRTEDA</sequence>
<keyword evidence="1" id="KW-0812">Transmembrane</keyword>
<accession>A0A067MMU6</accession>
<organism evidence="2 3">
    <name type="scientific">Botryobasidium botryosum (strain FD-172 SS1)</name>
    <dbReference type="NCBI Taxonomy" id="930990"/>
    <lineage>
        <taxon>Eukaryota</taxon>
        <taxon>Fungi</taxon>
        <taxon>Dikarya</taxon>
        <taxon>Basidiomycota</taxon>
        <taxon>Agaricomycotina</taxon>
        <taxon>Agaricomycetes</taxon>
        <taxon>Cantharellales</taxon>
        <taxon>Botryobasidiaceae</taxon>
        <taxon>Botryobasidium</taxon>
    </lineage>
</organism>